<dbReference type="Pfam" id="PF04203">
    <property type="entry name" value="Sortase"/>
    <property type="match status" value="1"/>
</dbReference>
<keyword evidence="4" id="KW-1185">Reference proteome</keyword>
<dbReference type="SUPFAM" id="SSF63817">
    <property type="entry name" value="Sortase"/>
    <property type="match status" value="1"/>
</dbReference>
<proteinExistence type="predicted"/>
<dbReference type="GO" id="GO:0016787">
    <property type="term" value="F:hydrolase activity"/>
    <property type="evidence" value="ECO:0007669"/>
    <property type="project" value="UniProtKB-KW"/>
</dbReference>
<dbReference type="STRING" id="1758689.SGUI_1747"/>
<gene>
    <name evidence="3" type="ORF">SGUI_1747</name>
</gene>
<dbReference type="InterPro" id="IPR042001">
    <property type="entry name" value="Sortase_F"/>
</dbReference>
<evidence type="ECO:0000313" key="4">
    <source>
        <dbReference type="Proteomes" id="UP000092482"/>
    </source>
</evidence>
<protein>
    <submittedName>
        <fullName evidence="3">Putative secreted protein</fullName>
    </submittedName>
</protein>
<dbReference type="InterPro" id="IPR023365">
    <property type="entry name" value="Sortase_dom-sf"/>
</dbReference>
<name>A0A1B1NCI4_9MICO</name>
<evidence type="ECO:0000256" key="2">
    <source>
        <dbReference type="SAM" id="MobiDB-lite"/>
    </source>
</evidence>
<keyword evidence="1" id="KW-0378">Hydrolase</keyword>
<organism evidence="3 4">
    <name type="scientific">Serinicoccus hydrothermalis</name>
    <dbReference type="NCBI Taxonomy" id="1758689"/>
    <lineage>
        <taxon>Bacteria</taxon>
        <taxon>Bacillati</taxon>
        <taxon>Actinomycetota</taxon>
        <taxon>Actinomycetes</taxon>
        <taxon>Micrococcales</taxon>
        <taxon>Ornithinimicrobiaceae</taxon>
        <taxon>Serinicoccus</taxon>
    </lineage>
</organism>
<accession>A0A1B1NCI4</accession>
<feature type="region of interest" description="Disordered" evidence="2">
    <location>
        <begin position="1"/>
        <end position="21"/>
    </location>
</feature>
<dbReference type="CDD" id="cd05829">
    <property type="entry name" value="Sortase_F"/>
    <property type="match status" value="1"/>
</dbReference>
<dbReference type="Proteomes" id="UP000092482">
    <property type="component" value="Chromosome"/>
</dbReference>
<dbReference type="KEGG" id="serj:SGUI_1747"/>
<evidence type="ECO:0000313" key="3">
    <source>
        <dbReference type="EMBL" id="ANS79143.1"/>
    </source>
</evidence>
<evidence type="ECO:0000256" key="1">
    <source>
        <dbReference type="ARBA" id="ARBA00022801"/>
    </source>
</evidence>
<dbReference type="AlphaFoldDB" id="A0A1B1NCI4"/>
<dbReference type="Gene3D" id="2.40.260.10">
    <property type="entry name" value="Sortase"/>
    <property type="match status" value="1"/>
</dbReference>
<dbReference type="EMBL" id="CP014989">
    <property type="protein sequence ID" value="ANS79143.1"/>
    <property type="molecule type" value="Genomic_DNA"/>
</dbReference>
<dbReference type="InterPro" id="IPR005754">
    <property type="entry name" value="Sortase"/>
</dbReference>
<sequence>MAEQPRAQDASVPGVTEDEGARPVRLLVPDLDLDVPLDAVGVDGGGLMEIPEDADRAGWYRFGPRPGADAGSAVVAGHVDDLGGPGAFLRLTEVAEGMPVVVEHEDGSRTSYTVTGRRTTEKKKLAVDDLFERDGPPLLRLVTCTGPWSDRAGSYRDNLVVTASPVG</sequence>
<reference evidence="3 4" key="1">
    <citation type="submission" date="2016-03" db="EMBL/GenBank/DDBJ databases">
        <title>Shallow-sea hydrothermal system.</title>
        <authorList>
            <person name="Tang K."/>
        </authorList>
    </citation>
    <scope>NUCLEOTIDE SEQUENCE [LARGE SCALE GENOMIC DNA]</scope>
    <source>
        <strain evidence="3 4">JLT9</strain>
    </source>
</reference>